<protein>
    <submittedName>
        <fullName evidence="3">Uncharacterized protein</fullName>
    </submittedName>
</protein>
<gene>
    <name evidence="3" type="ORF">TR69_WS6001001262</name>
</gene>
<evidence type="ECO:0000313" key="4">
    <source>
        <dbReference type="Proteomes" id="UP000070457"/>
    </source>
</evidence>
<accession>A0A136LWD6</accession>
<dbReference type="Proteomes" id="UP000070457">
    <property type="component" value="Unassembled WGS sequence"/>
</dbReference>
<feature type="transmembrane region" description="Helical" evidence="1">
    <location>
        <begin position="177"/>
        <end position="198"/>
    </location>
</feature>
<name>A0A136LWD6_9BACT</name>
<feature type="signal peptide" evidence="2">
    <location>
        <begin position="1"/>
        <end position="25"/>
    </location>
</feature>
<evidence type="ECO:0000256" key="1">
    <source>
        <dbReference type="SAM" id="Phobius"/>
    </source>
</evidence>
<keyword evidence="2" id="KW-0732">Signal</keyword>
<reference evidence="3 4" key="1">
    <citation type="submission" date="2015-02" db="EMBL/GenBank/DDBJ databases">
        <title>Improved understanding of the partial-nitritation anammox process through 23 genomes representing the majority of the microbial community.</title>
        <authorList>
            <person name="Speth D.R."/>
            <person name="In T Zandt M."/>
            <person name="Guerrero Cruz S."/>
            <person name="Jetten M.S."/>
            <person name="Dutilh B.E."/>
        </authorList>
    </citation>
    <scope>NUCLEOTIDE SEQUENCE [LARGE SCALE GENOMIC DNA]</scope>
    <source>
        <strain evidence="3">OLB20</strain>
    </source>
</reference>
<keyword evidence="1" id="KW-1133">Transmembrane helix</keyword>
<dbReference type="EMBL" id="JYNZ01000005">
    <property type="protein sequence ID" value="KXK25974.1"/>
    <property type="molecule type" value="Genomic_DNA"/>
</dbReference>
<keyword evidence="1" id="KW-0812">Transmembrane</keyword>
<comment type="caution">
    <text evidence="3">The sequence shown here is derived from an EMBL/GenBank/DDBJ whole genome shotgun (WGS) entry which is preliminary data.</text>
</comment>
<evidence type="ECO:0000313" key="3">
    <source>
        <dbReference type="EMBL" id="KXK25974.1"/>
    </source>
</evidence>
<proteinExistence type="predicted"/>
<keyword evidence="1" id="KW-0472">Membrane</keyword>
<feature type="chain" id="PRO_5007475242" evidence="2">
    <location>
        <begin position="26"/>
        <end position="212"/>
    </location>
</feature>
<organism evidence="3 4">
    <name type="scientific">candidate division WS6 bacterium OLB20</name>
    <dbReference type="NCBI Taxonomy" id="1617426"/>
    <lineage>
        <taxon>Bacteria</taxon>
        <taxon>Candidatus Dojkabacteria</taxon>
    </lineage>
</organism>
<dbReference type="STRING" id="1617426.TR69_WS6001001262"/>
<dbReference type="AlphaFoldDB" id="A0A136LWD6"/>
<evidence type="ECO:0000256" key="2">
    <source>
        <dbReference type="SAM" id="SignalP"/>
    </source>
</evidence>
<sequence length="212" mass="23820">MFKLLTTATVLVLALSLVTIQLVIAQEDIEVDEYGVGETQEIIDPALKPALTIDPVQQWPDKRIRVNVTIDSQITSDRVSLDWEYPSTLFLIQGPLRDVVSVREGQVTTFTKEFVPREGLRVINSNNKRVEIGVRVNAFVQDVNYLSATNVEGTFTPDMELIPQSAEYQRSKIISTVLNWAVVIFAVSVIVILIVMGIKRFRAYLNTPDPET</sequence>